<protein>
    <recommendedName>
        <fullName evidence="2">Transmembrane protein 267</fullName>
    </recommendedName>
</protein>
<keyword evidence="3 6" id="KW-0812">Transmembrane</keyword>
<keyword evidence="4 6" id="KW-1133">Transmembrane helix</keyword>
<dbReference type="InterPro" id="IPR026572">
    <property type="entry name" value="TMEM267"/>
</dbReference>
<dbReference type="EMBL" id="BDGG01000002">
    <property type="protein sequence ID" value="GAU92745.1"/>
    <property type="molecule type" value="Genomic_DNA"/>
</dbReference>
<comment type="caution">
    <text evidence="7">The sequence shown here is derived from an EMBL/GenBank/DDBJ whole genome shotgun (WGS) entry which is preliminary data.</text>
</comment>
<keyword evidence="8" id="KW-1185">Reference proteome</keyword>
<evidence type="ECO:0000256" key="4">
    <source>
        <dbReference type="ARBA" id="ARBA00022989"/>
    </source>
</evidence>
<proteinExistence type="predicted"/>
<keyword evidence="5 6" id="KW-0472">Membrane</keyword>
<evidence type="ECO:0000313" key="7">
    <source>
        <dbReference type="EMBL" id="GAU92745.1"/>
    </source>
</evidence>
<gene>
    <name evidence="7" type="primary">RvY_04788-1</name>
    <name evidence="7" type="synonym">RvY_04788.1</name>
    <name evidence="7" type="ORF">RvY_04788</name>
</gene>
<accession>A0A1D1UWA9</accession>
<dbReference type="PANTHER" id="PTHR13628">
    <property type="entry name" value="TRANSMEMBRANE PROTEIN 267"/>
    <property type="match status" value="1"/>
</dbReference>
<comment type="subcellular location">
    <subcellularLocation>
        <location evidence="1">Membrane</location>
        <topology evidence="1">Multi-pass membrane protein</topology>
    </subcellularLocation>
</comment>
<dbReference type="AlphaFoldDB" id="A0A1D1UWA9"/>
<evidence type="ECO:0000256" key="2">
    <source>
        <dbReference type="ARBA" id="ARBA00013977"/>
    </source>
</evidence>
<sequence>MAGRRTLLPFPVFGLLLMLPPLTILGDYLLFRLSDNDAPLTVKALFDSSVHALLGLISWTAVLYGLGLGRTVGLGLLFAVFSSVAVDMDHFIKAKSFHLEDALHMVSPPPFHDSLLPFLMFAVAMVDISYSANNKKHQSISQRSLYLLQLFTTVSVHLFRDAARRGLSIGYVLLMPPRSPFGLFPFFIPLFPLFTRYLLSKIGIFEQQLVKNDREPLQSIRTLPPPEMDEEERLQ</sequence>
<feature type="transmembrane region" description="Helical" evidence="6">
    <location>
        <begin position="180"/>
        <end position="199"/>
    </location>
</feature>
<evidence type="ECO:0000256" key="5">
    <source>
        <dbReference type="ARBA" id="ARBA00023136"/>
    </source>
</evidence>
<evidence type="ECO:0000256" key="1">
    <source>
        <dbReference type="ARBA" id="ARBA00004141"/>
    </source>
</evidence>
<evidence type="ECO:0000313" key="8">
    <source>
        <dbReference type="Proteomes" id="UP000186922"/>
    </source>
</evidence>
<feature type="transmembrane region" description="Helical" evidence="6">
    <location>
        <begin position="74"/>
        <end position="94"/>
    </location>
</feature>
<dbReference type="GO" id="GO:0016020">
    <property type="term" value="C:membrane"/>
    <property type="evidence" value="ECO:0007669"/>
    <property type="project" value="UniProtKB-SubCell"/>
</dbReference>
<evidence type="ECO:0000256" key="6">
    <source>
        <dbReference type="SAM" id="Phobius"/>
    </source>
</evidence>
<feature type="transmembrane region" description="Helical" evidence="6">
    <location>
        <begin position="114"/>
        <end position="132"/>
    </location>
</feature>
<dbReference type="OrthoDB" id="10014558at2759"/>
<name>A0A1D1UWA9_RAMVA</name>
<organism evidence="7 8">
    <name type="scientific">Ramazzottius varieornatus</name>
    <name type="common">Water bear</name>
    <name type="synonym">Tardigrade</name>
    <dbReference type="NCBI Taxonomy" id="947166"/>
    <lineage>
        <taxon>Eukaryota</taxon>
        <taxon>Metazoa</taxon>
        <taxon>Ecdysozoa</taxon>
        <taxon>Tardigrada</taxon>
        <taxon>Eutardigrada</taxon>
        <taxon>Parachela</taxon>
        <taxon>Hypsibioidea</taxon>
        <taxon>Ramazzottiidae</taxon>
        <taxon>Ramazzottius</taxon>
    </lineage>
</organism>
<dbReference type="PANTHER" id="PTHR13628:SF1">
    <property type="entry name" value="TRANSMEMBRANE PROTEIN 267"/>
    <property type="match status" value="1"/>
</dbReference>
<dbReference type="Proteomes" id="UP000186922">
    <property type="component" value="Unassembled WGS sequence"/>
</dbReference>
<feature type="transmembrane region" description="Helical" evidence="6">
    <location>
        <begin position="49"/>
        <end position="67"/>
    </location>
</feature>
<reference evidence="7 8" key="1">
    <citation type="journal article" date="2016" name="Nat. Commun.">
        <title>Extremotolerant tardigrade genome and improved radiotolerance of human cultured cells by tardigrade-unique protein.</title>
        <authorList>
            <person name="Hashimoto T."/>
            <person name="Horikawa D.D."/>
            <person name="Saito Y."/>
            <person name="Kuwahara H."/>
            <person name="Kozuka-Hata H."/>
            <person name="Shin-I T."/>
            <person name="Minakuchi Y."/>
            <person name="Ohishi K."/>
            <person name="Motoyama A."/>
            <person name="Aizu T."/>
            <person name="Enomoto A."/>
            <person name="Kondo K."/>
            <person name="Tanaka S."/>
            <person name="Hara Y."/>
            <person name="Koshikawa S."/>
            <person name="Sagara H."/>
            <person name="Miura T."/>
            <person name="Yokobori S."/>
            <person name="Miyagawa K."/>
            <person name="Suzuki Y."/>
            <person name="Kubo T."/>
            <person name="Oyama M."/>
            <person name="Kohara Y."/>
            <person name="Fujiyama A."/>
            <person name="Arakawa K."/>
            <person name="Katayama T."/>
            <person name="Toyoda A."/>
            <person name="Kunieda T."/>
        </authorList>
    </citation>
    <scope>NUCLEOTIDE SEQUENCE [LARGE SCALE GENOMIC DNA]</scope>
    <source>
        <strain evidence="7 8">YOKOZUNA-1</strain>
    </source>
</reference>
<evidence type="ECO:0000256" key="3">
    <source>
        <dbReference type="ARBA" id="ARBA00022692"/>
    </source>
</evidence>